<accession>A0ABU6UNS1</accession>
<organism evidence="1 2">
    <name type="scientific">Stylosanthes scabra</name>
    <dbReference type="NCBI Taxonomy" id="79078"/>
    <lineage>
        <taxon>Eukaryota</taxon>
        <taxon>Viridiplantae</taxon>
        <taxon>Streptophyta</taxon>
        <taxon>Embryophyta</taxon>
        <taxon>Tracheophyta</taxon>
        <taxon>Spermatophyta</taxon>
        <taxon>Magnoliopsida</taxon>
        <taxon>eudicotyledons</taxon>
        <taxon>Gunneridae</taxon>
        <taxon>Pentapetalae</taxon>
        <taxon>rosids</taxon>
        <taxon>fabids</taxon>
        <taxon>Fabales</taxon>
        <taxon>Fabaceae</taxon>
        <taxon>Papilionoideae</taxon>
        <taxon>50 kb inversion clade</taxon>
        <taxon>dalbergioids sensu lato</taxon>
        <taxon>Dalbergieae</taxon>
        <taxon>Pterocarpus clade</taxon>
        <taxon>Stylosanthes</taxon>
    </lineage>
</organism>
<reference evidence="1 2" key="1">
    <citation type="journal article" date="2023" name="Plants (Basel)">
        <title>Bridging the Gap: Combining Genomics and Transcriptomics Approaches to Understand Stylosanthes scabra, an Orphan Legume from the Brazilian Caatinga.</title>
        <authorList>
            <person name="Ferreira-Neto J.R.C."/>
            <person name="da Silva M.D."/>
            <person name="Binneck E."/>
            <person name="de Melo N.F."/>
            <person name="da Silva R.H."/>
            <person name="de Melo A.L.T.M."/>
            <person name="Pandolfi V."/>
            <person name="Bustamante F.O."/>
            <person name="Brasileiro-Vidal A.C."/>
            <person name="Benko-Iseppon A.M."/>
        </authorList>
    </citation>
    <scope>NUCLEOTIDE SEQUENCE [LARGE SCALE GENOMIC DNA]</scope>
    <source>
        <tissue evidence="1">Leaves</tissue>
    </source>
</reference>
<name>A0ABU6UNS1_9FABA</name>
<evidence type="ECO:0000313" key="1">
    <source>
        <dbReference type="EMBL" id="MED6162947.1"/>
    </source>
</evidence>
<comment type="caution">
    <text evidence="1">The sequence shown here is derived from an EMBL/GenBank/DDBJ whole genome shotgun (WGS) entry which is preliminary data.</text>
</comment>
<keyword evidence="2" id="KW-1185">Reference proteome</keyword>
<dbReference type="Proteomes" id="UP001341840">
    <property type="component" value="Unassembled WGS sequence"/>
</dbReference>
<protein>
    <submittedName>
        <fullName evidence="1">Uncharacterized protein</fullName>
    </submittedName>
</protein>
<proteinExistence type="predicted"/>
<gene>
    <name evidence="1" type="ORF">PIB30_075304</name>
</gene>
<sequence length="116" mass="12942">MGQDDRTGFFSWEWFMALDQFNPLKWIGLASTRAGCRPACLETEIGEDGPLALNDHLVPPVDAVLSYFCTNDLVTGSSPLFGHSTWGTFCYMFWEHGRFGLGPRHLTGVNHTGVYP</sequence>
<dbReference type="EMBL" id="JASCZI010121785">
    <property type="protein sequence ID" value="MED6162947.1"/>
    <property type="molecule type" value="Genomic_DNA"/>
</dbReference>
<evidence type="ECO:0000313" key="2">
    <source>
        <dbReference type="Proteomes" id="UP001341840"/>
    </source>
</evidence>